<dbReference type="FunFam" id="2.60.40.60:FF:000006">
    <property type="entry name" value="Protocadherin alpha 2"/>
    <property type="match status" value="5"/>
</dbReference>
<feature type="transmembrane region" description="Helical" evidence="15">
    <location>
        <begin position="4461"/>
        <end position="4485"/>
    </location>
</feature>
<sequence>SALRRPAGGVGGGVGAAALLGARGDAQGLVRGRRGQGPGAAAAGTQRSQRPGRTQYFALHGKTGHLVTAERIDREQLCRLVEKCVLRCELIVEGEMQVYGIEVEITDINDNAPSFKESEVEERISEMTATGSRFPLARAYDPDSGRNSLQSYELSGDEHFSLAVQAGPGGDQRPELVLAKALDREEAAFHELVLRAMDGGDPARTGTARIRVKVVDVNDNAPVFGQAEYTVRVPEDAPVGSTLLTVKASDADDGLYGEIKYSLKKEAEPAIFHLDSKSGAITLLHNMDFEEGDFYELEMQAKDGGGLFDTVKVTITVTDINDNAPVISVRSALSEISEDSPSGTVVALLHVQDRDSGANGEVRCSLDKDVPFRMEKSYENYYRVVTARELDREQVSEYNVTVRAADGGSPSLQSSAVLALSVLDVNDNAPVFLEERYSARLAENNAAGALVLRVRATDADWGQNARVRYRLWEGRVRGAPLSSYVSVQAETGALYALRSLDYEQVRELRLWVSAEDGGAPALSSNVSVLLQIVDENDNAPQVLYPPAAAPGSGSGSVSGAAWSGVELAPRWSEAGALVAKVVAVDADAGQNAWLSYELAKATEPGLFRVGLHSGEDHGRPALSATATLSVVLAESVAELLAELGSAADEAAAPAEAAASLTRWLVLAVAAVSCLFLAFLLLLLALRLRRWRRQQLLPPASGALRGVPVSHFVGIDGVRAFLQSYSHDRLRYAIAEELGRGSLVGPLARDLGLSADELPARKLQVASAGKKQLKFFTVNEENGNLYVNERLDREEMCGESATCSVSFEALVQNPLNVFPVEVDIQDVNDNAPRFLKENIHFEIIESTPPGAQFSVGVADDPDVGSNSLQRYELEANGYFAVEVKESQDGSKFAELVLRRALDRETEPSLRLRLMALDGGDPPRSGTAQLWINVTDANDNPPVFAQERYRVRLREDTAPGSTVLNVSASDADAGTNAHITYGFGKMPIKVLQKFTVDAQRGTITLQEALDFEDTRGYTLLVEARDGGGLVAHCKVEVEVLDVNDNAPDITILSMSSPVPEDAPTGTVVALMKVNDPDSGENGQVSCELSGEAPLSIVASPGGSYKVVTASALDREQASEHRVTVVARDRGRPALSTSTELVLEVSDVNDNAPVFEEAAYSAYVWENNAAGALVVRVQARDADAGANGRVSYWLAGGSAGAAGAAPLVSVEARSGALYAQRSLDYEQCREFSVAVRAQDGGAPARSSTATVRVFVLDRNDNAPRVLWPPAAAAAAGEAPAAAAAFEVVPRSAEAGYVVAKVVAVDADAGRNAWLSYELVQASEPALFRVGLHSGEVRTARAVSERDAAKQRLVVVVKDHGQPALSATATLHVVLAESLHEALPELSDRDAVSDLTSDLNLILVVSLSIVSLLFVSTVIFVFFFKCRQSRSPPIFITSDKELYSTLGSKAPYNYCSSTLPLPCSYEVCLASQSGQKDFTFLRPGAAALPAPLPSADPDSGTHSEKDPPSPGSSAQVLSLLLLFGVSDWVSAAIRYAIPEEARRGTAVGNVVADLALDLGRLPGRRLRVVSGGNKKYFGVDLTSGALLVNERIDREELCGALSPCSLSFEIVVENPLELYSGTVEIQDINDNDPVFPSSQARLEISESVAAGARFPLESAQDPDVGINSLQTYQLSANPNFALDVQTRVDGSKYAELVLEKELDREEQRELNLVLTALDGGSPPRSAHVQIHIDVVDANDNAPVFNQSTYKASVRENTPSGTLVARISAYDLDDGPNGDIVYSFSSHTPAKVRELFALDSATGELRVKGQLDYEEAKLYEIYLQAKDKGAVPGVAHCKVLVEVVDVNDNAPEVTVTSVYSPVPEDAAPGTVVALLSVTDLDSHDNGLVNCFISPGIPFMLSSSLKNYYTLKTEGALDREKAAEYNITITAKDSGSPPLSAVKHILVQVSDVNDNAPRSSQDSYDVYVPENNVPGIPILNVSATDPDLGRNAHLSYSLLQGDTTFGHLFSINRENGTLYLLTSLDHEDQVEFSMMVQVQDGGFPPLATNVSVSVFVTDLNDNAPTVLYPHPNTTATYTDVVAPGTPAGHMVTKVVAVDADAGYNAWISYTLLQATDPSLFSVGLHNGEIFTARQLREDDAPEHTLVILLKDHGEPVLSTSATISISVAEMVKEVLPDLTDVAPASDPRRHVTFYLILAVILVSAAFFITMLSVGIFKCYKWRQSKELYNSSRSTTYRTPGPFHHIDAVRGGFTPPSFYHQVYLTTDSRQSDLLCKKPFTSSPLGSRQGTIRNGEPGLYHQIVGTASRLPTPAEIHYSVVEESELGTVVGNVARDLGLKVEELPGRRLRLGSEESLRYFSVRLDSGALVVSQRLDRERLCGAAASCVLSVQVVTENPLQLFRLEVEILDLNDNSPSFPTAHRTLRIAESATVAARFPLESAQDPDVGSNAVSSYRLSPNSHFSLDVKQQPDGKLFPELVLERALDREEQPEVQLVLTAVDGGSPARSGTAQITIQVLDVNDNAPTFEHTTYKVKVPENTPVGALVLRVNASDPDEGPNGETQYSFGVHTSDSVRRLFALDPHSGEVRVSGALDFEESRFYEIYVRAHDGGVPEMEGNCVLQVQVEDANDNPPEVLLTSLLNPVPEDTPPETVVGLFNVRDRDSGANGDVSLEISPDVPFAIRSLQNHFSLVTQKSLDRESTSQYAVELIAQDGGSPALTTTLTLLLNISDVNDNPPRFSQPSYDAFLQENNPPGSLLCTVSASDPDDGDNSRLVYSIESGQVQDAPISSFVHINPDNGNLYAQRTFDFEQLQVLPVSVVVRDSGSPPLYANVTVYIFVLDQNDHPPTILHPHSDSDVPAPQRVPLSAPPGYLVAKVTAVDADAGHNAWLSYRLLPQSTDPSLFHVSLYTGEVRTARAFQDSDMAVQQLVVLVTDNGDPPLSTTATITVALEEAALEESFKPQDFLAGAKEKPDLTFYLIIALAAVSTVALATVTLLAARCLRRRGRAAVSPYCCCWLSESPSRDFCKHSSPKLQLSSDGTLNSSAQIRYSIPEELTRGAFVGNIAKDLGTDVAKLAAANLQVLSDSDSQYFSVNVNTGVIMVSERIDREQLCGQNPRCFLHLKLAIENPVEFYRIEVEILDINDNPPEFPSDEVSLRIYELASLGARFPIQPAQDPDVGTNTLQTYHLSANDNFNLNVKARTDGGKFPELVLERALDREFRAFHYLVLTAEDGGSPPQSSKIRITIQVLDANDNHPVFDRPSYGARLVENSPLGTLVVKLNATDVDEGPNGDIRYSLSSHNSAALRQIFAIDEQTGEIRVQGNLDFEEATVYEIEVEAKDMGSPTMEEHCSVVVEITDVNDNAPEVILTSFSSTLSEDALPGTVVAVIHVRDRDSGEQGKVLCHVSPDLPFQLRKDYEHQYSLLTSTRLDRERVAYYNVTVSASDLGNPPLSRHTILPITLIDVNDNAPQFEQASYEVLVAENNPVGSVLVTVSAADPDSEQNSRLSYSILRAGGTDPGLDPTRYLSIHPTNGQVTAKFPFDYEQTTYLQFHVEVSDGGSPALRNRTLVHVFVVDQNDNAPRVHFPRAGEDSATQFRISPSIVPPALITKVVAIDADSGRNAWLSYHLVEATDLGLFSVALRSGEVRITRALQETDASEHELLVVVRDAGEPPLSTAVTLVVLVEEKGPEALQGSEARAADGGGLPSITLYLIVSLVLISTVSLVGLAALGIRCLRRGSAPANQGCCVESVNTLQPPPSHIFGHLHYEPKKGDTVMGVQVTATAPPAPRYRSCFSPVSDISEFICAQLHYSVPEDREPGFSVGDLAKDLGVEVRSLAARNLRLVSEGGQRHFQVDLAAGVLLLDSRLDREALCGQSPTCSLHLQLVMENPLQLHRVEVDVLDVNDNAPQFPKPEVVLEVTEVANPGTRLPLEVAEDPDMGSNSISTYELSPSKHFALSINVRGDGVKMPEIVLEKALDREKVPVHHLTLTALDGGNPVKSGTARVTIHVLDANDNPPVCDPPISKVLLEENVPVGTLVTKLNVTDLDEGPNGDVEYSFKTSNNAPGKFTKLFSLDARTGEIRTKAPLDYEESSAYEIAVRARDKGSPAMEGHCHLRVELIDINDNSPEILLTSVSSPVQEDAAPGTVIALIGVKDSDSGDNGQVHLQIAKELPFKLVSSFKEHFSLVTSAPLDREKATGYNITVRAVDSGSPQRATQKTFYLRIADVNDNAPNFSSPFDTAHVQENSLPGTSVFSVSASDPDEGSNAKLSYSILDNGMQDVPISTYFRIDQDNGTIYTVRALDYEQDKVFQVPVEVKDAGSPALSSTAVVHVFVLDENDNAPSIVYPSVPKGSAFHQAIPALAEPGYLVTKIVAVDADSGHNAWLSYQLQEPAEALPFQVERRSGEIRLAQALRESEDSHRLVVEVRDNGTPSLSASVVIVISPEENSVQDFSKSLDLPQSSPEDTNLTLYLIISLVSISLVSCVMFGLVAARCLKAGSASWTLACCCRGSGRKPTSHFRGQMKPDGFIKYLDVGGAGLTSQAQNYTSCFSPMSEQSDFLFQAQPNTDWRFSQTQRPGTSGSQNGEEAGAWPSNQFDTEMLQAMILASANEAADGNSTLGGGNGTMGLSARYGPQFTLQHVPDYRQNVYIPGSNATLTNAAGKRDAKNAAPAGGNKKKSGKKEKK</sequence>
<evidence type="ECO:0000256" key="1">
    <source>
        <dbReference type="ARBA" id="ARBA00003436"/>
    </source>
</evidence>
<comment type="subcellular location">
    <subcellularLocation>
        <location evidence="2">Cell membrane</location>
        <topology evidence="2">Single-pass type I membrane protein</topology>
    </subcellularLocation>
</comment>
<protein>
    <recommendedName>
        <fullName evidence="12">Protocadherin gamma-C3</fullName>
    </recommendedName>
</protein>
<feature type="domain" description="Cadherin" evidence="16">
    <location>
        <begin position="2411"/>
        <end position="2519"/>
    </location>
</feature>
<feature type="domain" description="Cadherin" evidence="16">
    <location>
        <begin position="56"/>
        <end position="115"/>
    </location>
</feature>
<evidence type="ECO:0000256" key="13">
    <source>
        <dbReference type="PROSITE-ProRule" id="PRU00043"/>
    </source>
</evidence>
<dbReference type="PRINTS" id="PR00205">
    <property type="entry name" value="CADHERIN"/>
</dbReference>
<evidence type="ECO:0000256" key="12">
    <source>
        <dbReference type="ARBA" id="ARBA00074462"/>
    </source>
</evidence>
<feature type="domain" description="Cadherin" evidence="16">
    <location>
        <begin position="1048"/>
        <end position="1152"/>
    </location>
</feature>
<dbReference type="GO" id="GO:0005886">
    <property type="term" value="C:plasma membrane"/>
    <property type="evidence" value="ECO:0007669"/>
    <property type="project" value="UniProtKB-SubCell"/>
</dbReference>
<feature type="compositionally biased region" description="Basic residues" evidence="14">
    <location>
        <begin position="4668"/>
        <end position="4678"/>
    </location>
</feature>
<dbReference type="InterPro" id="IPR050174">
    <property type="entry name" value="Protocadherin/Cadherin-CA"/>
</dbReference>
<evidence type="ECO:0000256" key="3">
    <source>
        <dbReference type="ARBA" id="ARBA00022475"/>
    </source>
</evidence>
<organism evidence="17">
    <name type="scientific">Lamprotornis superbus</name>
    <dbReference type="NCBI Taxonomy" id="245042"/>
    <lineage>
        <taxon>Eukaryota</taxon>
        <taxon>Metazoa</taxon>
        <taxon>Chordata</taxon>
        <taxon>Craniata</taxon>
        <taxon>Vertebrata</taxon>
        <taxon>Euteleostomi</taxon>
        <taxon>Archelosauria</taxon>
        <taxon>Archosauria</taxon>
        <taxon>Dinosauria</taxon>
        <taxon>Saurischia</taxon>
        <taxon>Theropoda</taxon>
        <taxon>Coelurosauria</taxon>
        <taxon>Aves</taxon>
        <taxon>Neognathae</taxon>
        <taxon>Neoaves</taxon>
        <taxon>Telluraves</taxon>
        <taxon>Australaves</taxon>
        <taxon>Passeriformes</taxon>
        <taxon>Sturnidae</taxon>
        <taxon>Lamprotornis</taxon>
    </lineage>
</organism>
<keyword evidence="8" id="KW-0130">Cell adhesion</keyword>
<dbReference type="InterPro" id="IPR015919">
    <property type="entry name" value="Cadherin-like_sf"/>
</dbReference>
<feature type="region of interest" description="Disordered" evidence="14">
    <location>
        <begin position="30"/>
        <end position="50"/>
    </location>
</feature>
<dbReference type="SMART" id="SM00112">
    <property type="entry name" value="CA"/>
    <property type="match status" value="35"/>
</dbReference>
<dbReference type="EMBL" id="JADDUC020000016">
    <property type="protein sequence ID" value="KAI1233989.1"/>
    <property type="molecule type" value="Genomic_DNA"/>
</dbReference>
<evidence type="ECO:0000313" key="18">
    <source>
        <dbReference type="EMBL" id="KAI1233989.1"/>
    </source>
</evidence>
<feature type="compositionally biased region" description="Polar residues" evidence="14">
    <location>
        <begin position="4563"/>
        <end position="4578"/>
    </location>
</feature>
<feature type="domain" description="Cadherin" evidence="16">
    <location>
        <begin position="761"/>
        <end position="833"/>
    </location>
</feature>
<keyword evidence="7 13" id="KW-0106">Calcium</keyword>
<dbReference type="InterPro" id="IPR031904">
    <property type="entry name" value="Cadherin_CBD"/>
</dbReference>
<feature type="domain" description="Cadherin" evidence="16">
    <location>
        <begin position="1849"/>
        <end position="1953"/>
    </location>
</feature>
<name>A0A835NJJ9_9PASS</name>
<reference evidence="18" key="3">
    <citation type="submission" date="2022-01" db="EMBL/GenBank/DDBJ databases">
        <authorList>
            <person name="Rubenstein D.R."/>
        </authorList>
    </citation>
    <scope>NUCLEOTIDE SEQUENCE</scope>
    <source>
        <strain evidence="18">SS15</strain>
        <tissue evidence="18">Liver</tissue>
    </source>
</reference>
<feature type="domain" description="Cadherin" evidence="16">
    <location>
        <begin position="2732"/>
        <end position="2841"/>
    </location>
</feature>
<dbReference type="InterPro" id="IPR002126">
    <property type="entry name" value="Cadherin-like_dom"/>
</dbReference>
<comment type="function">
    <text evidence="1">Potential calcium-dependent cell-adhesion protein. May be involved in the establishment and maintenance of specific neuronal connections in the brain.</text>
</comment>
<feature type="domain" description="Cadherin" evidence="16">
    <location>
        <begin position="3804"/>
        <end position="3903"/>
    </location>
</feature>
<keyword evidence="5" id="KW-0732">Signal</keyword>
<keyword evidence="9 15" id="KW-1133">Transmembrane helix</keyword>
<dbReference type="Pfam" id="PF15974">
    <property type="entry name" value="Cadherin_tail"/>
    <property type="match status" value="1"/>
</dbReference>
<dbReference type="GO" id="GO:0007156">
    <property type="term" value="P:homophilic cell adhesion via plasma membrane adhesion molecules"/>
    <property type="evidence" value="ECO:0007669"/>
    <property type="project" value="InterPro"/>
</dbReference>
<dbReference type="SUPFAM" id="SSF49313">
    <property type="entry name" value="Cadherin-like"/>
    <property type="match status" value="34"/>
</dbReference>
<keyword evidence="6" id="KW-0677">Repeat</keyword>
<evidence type="ECO:0000256" key="8">
    <source>
        <dbReference type="ARBA" id="ARBA00022889"/>
    </source>
</evidence>
<dbReference type="Pfam" id="PF08266">
    <property type="entry name" value="Cadherin_2"/>
    <property type="match status" value="6"/>
</dbReference>
<feature type="domain" description="Cadherin" evidence="16">
    <location>
        <begin position="2520"/>
        <end position="2627"/>
    </location>
</feature>
<feature type="non-terminal residue" evidence="17">
    <location>
        <position position="4678"/>
    </location>
</feature>
<feature type="domain" description="Cadherin" evidence="16">
    <location>
        <begin position="1741"/>
        <end position="1848"/>
    </location>
</feature>
<evidence type="ECO:0000256" key="2">
    <source>
        <dbReference type="ARBA" id="ARBA00004251"/>
    </source>
</evidence>
<dbReference type="GO" id="GO:0005509">
    <property type="term" value="F:calcium ion binding"/>
    <property type="evidence" value="ECO:0007669"/>
    <property type="project" value="UniProtKB-UniRule"/>
</dbReference>
<dbReference type="CDD" id="cd11304">
    <property type="entry name" value="Cadherin_repeat"/>
    <property type="match status" value="34"/>
</dbReference>
<feature type="domain" description="Cadherin" evidence="16">
    <location>
        <begin position="1285"/>
        <end position="1382"/>
    </location>
</feature>
<feature type="domain" description="Cadherin" evidence="16">
    <location>
        <begin position="3904"/>
        <end position="4012"/>
    </location>
</feature>
<feature type="transmembrane region" description="Helical" evidence="15">
    <location>
        <begin position="663"/>
        <end position="685"/>
    </location>
</feature>
<feature type="domain" description="Cadherin" evidence="16">
    <location>
        <begin position="4344"/>
        <end position="4454"/>
    </location>
</feature>
<feature type="domain" description="Cadherin" evidence="16">
    <location>
        <begin position="2304"/>
        <end position="2410"/>
    </location>
</feature>
<feature type="domain" description="Cadherin" evidence="16">
    <location>
        <begin position="834"/>
        <end position="942"/>
    </location>
</feature>
<dbReference type="Pfam" id="PF16492">
    <property type="entry name" value="Cadherin_C_2"/>
    <property type="match status" value="5"/>
</dbReference>
<dbReference type="FunFam" id="2.60.40.60:FF:000004">
    <property type="entry name" value="Protocadherin 1 gamma 2"/>
    <property type="match status" value="6"/>
</dbReference>
<dbReference type="InterPro" id="IPR020894">
    <property type="entry name" value="Cadherin_CS"/>
</dbReference>
<gene>
    <name evidence="18" type="ORF">IHE44_0003697</name>
    <name evidence="17" type="ORF">IHE44_004634</name>
</gene>
<feature type="transmembrane region" description="Helical" evidence="15">
    <location>
        <begin position="2967"/>
        <end position="2991"/>
    </location>
</feature>
<evidence type="ECO:0000256" key="7">
    <source>
        <dbReference type="ARBA" id="ARBA00022837"/>
    </source>
</evidence>
<feature type="domain" description="Cadherin" evidence="16">
    <location>
        <begin position="3143"/>
        <end position="3251"/>
    </location>
</feature>
<dbReference type="FunFam" id="2.60.40.60:FF:000002">
    <property type="entry name" value="Protocadherin alpha 2"/>
    <property type="match status" value="6"/>
</dbReference>
<dbReference type="Proteomes" id="UP000618051">
    <property type="component" value="Unassembled WGS sequence"/>
</dbReference>
<feature type="domain" description="Cadherin" evidence="16">
    <location>
        <begin position="4123"/>
        <end position="4227"/>
    </location>
</feature>
<feature type="domain" description="Cadherin" evidence="16">
    <location>
        <begin position="116"/>
        <end position="224"/>
    </location>
</feature>
<feature type="transmembrane region" description="Helical" evidence="15">
    <location>
        <begin position="1395"/>
        <end position="1420"/>
    </location>
</feature>
<evidence type="ECO:0000256" key="11">
    <source>
        <dbReference type="ARBA" id="ARBA00023180"/>
    </source>
</evidence>
<proteinExistence type="predicted"/>
<reference evidence="18 19" key="2">
    <citation type="journal article" date="2021" name="J. Hered.">
        <title>Feather Gene Expression Elucidates the Developmental Basis of Plumage Iridescence in African Starlings.</title>
        <authorList>
            <person name="Rubenstein D.R."/>
            <person name="Corvelo A."/>
            <person name="MacManes M.D."/>
            <person name="Maia R."/>
            <person name="Narzisi G."/>
            <person name="Rousaki A."/>
            <person name="Vandenabeele P."/>
            <person name="Shawkey M.D."/>
            <person name="Solomon J."/>
        </authorList>
    </citation>
    <scope>NUCLEOTIDE SEQUENCE [LARGE SCALE GENOMIC DNA]</scope>
    <source>
        <strain evidence="18">SS15</strain>
    </source>
</reference>
<dbReference type="Gene3D" id="2.60.40.60">
    <property type="entry name" value="Cadherins"/>
    <property type="match status" value="36"/>
</dbReference>
<feature type="domain" description="Cadherin" evidence="16">
    <location>
        <begin position="4228"/>
        <end position="4337"/>
    </location>
</feature>
<evidence type="ECO:0000313" key="17">
    <source>
        <dbReference type="EMBL" id="KAG0116171.1"/>
    </source>
</evidence>
<keyword evidence="4 15" id="KW-0812">Transmembrane</keyword>
<feature type="region of interest" description="Disordered" evidence="14">
    <location>
        <begin position="1488"/>
        <end position="1508"/>
    </location>
</feature>
<evidence type="ECO:0000256" key="4">
    <source>
        <dbReference type="ARBA" id="ARBA00022692"/>
    </source>
</evidence>
<feature type="domain" description="Cadherin" evidence="16">
    <location>
        <begin position="1632"/>
        <end position="1740"/>
    </location>
</feature>
<evidence type="ECO:0000256" key="15">
    <source>
        <dbReference type="SAM" id="Phobius"/>
    </source>
</evidence>
<feature type="region of interest" description="Disordered" evidence="14">
    <location>
        <begin position="4648"/>
        <end position="4678"/>
    </location>
</feature>
<feature type="domain" description="Cadherin" evidence="16">
    <location>
        <begin position="3465"/>
        <end position="3576"/>
    </location>
</feature>
<dbReference type="FunFam" id="2.60.40.60:FF:000185">
    <property type="entry name" value="Protocadherin 2 alpha c"/>
    <property type="match status" value="2"/>
</dbReference>
<reference evidence="17" key="1">
    <citation type="submission" date="2020-10" db="EMBL/GenBank/DDBJ databases">
        <title>Feather gene expression reveals the developmental basis of iridescence in African starlings.</title>
        <authorList>
            <person name="Rubenstein D.R."/>
        </authorList>
    </citation>
    <scope>NUCLEOTIDE SEQUENCE</scope>
    <source>
        <strain evidence="17">SS15</strain>
        <tissue evidence="17">Liver</tissue>
    </source>
</reference>
<feature type="domain" description="Cadherin" evidence="16">
    <location>
        <begin position="943"/>
        <end position="1047"/>
    </location>
</feature>
<dbReference type="FunFam" id="2.60.40.60:FF:000001">
    <property type="entry name" value="Protocadherin alpha 2"/>
    <property type="match status" value="6"/>
</dbReference>
<accession>A0A835NJJ9</accession>
<keyword evidence="10 15" id="KW-0472">Membrane</keyword>
<dbReference type="FunFam" id="2.60.40.60:FF:000018">
    <property type="entry name" value="Protocadherin gamma c3"/>
    <property type="match status" value="6"/>
</dbReference>
<evidence type="ECO:0000256" key="10">
    <source>
        <dbReference type="ARBA" id="ARBA00023136"/>
    </source>
</evidence>
<feature type="domain" description="Cadherin" evidence="16">
    <location>
        <begin position="335"/>
        <end position="432"/>
    </location>
</feature>
<dbReference type="InterPro" id="IPR013164">
    <property type="entry name" value="Cadherin_N"/>
</dbReference>
<feature type="domain" description="Cadherin" evidence="16">
    <location>
        <begin position="3360"/>
        <end position="3464"/>
    </location>
</feature>
<evidence type="ECO:0000313" key="19">
    <source>
        <dbReference type="Proteomes" id="UP000618051"/>
    </source>
</evidence>
<feature type="domain" description="Cadherin" evidence="16">
    <location>
        <begin position="1153"/>
        <end position="1262"/>
    </location>
</feature>
<dbReference type="PANTHER" id="PTHR24028:SF349">
    <property type="entry name" value="PROTOCADHERIN GAMMA-C5"/>
    <property type="match status" value="1"/>
</dbReference>
<feature type="domain" description="Cadherin" evidence="16">
    <location>
        <begin position="3583"/>
        <end position="3701"/>
    </location>
</feature>
<dbReference type="EMBL" id="JADDUC010000184">
    <property type="protein sequence ID" value="KAG0116171.1"/>
    <property type="molecule type" value="Genomic_DNA"/>
</dbReference>
<evidence type="ECO:0000259" key="16">
    <source>
        <dbReference type="PROSITE" id="PS50268"/>
    </source>
</evidence>
<feature type="domain" description="Cadherin" evidence="16">
    <location>
        <begin position="1525"/>
        <end position="1631"/>
    </location>
</feature>
<feature type="domain" description="Cadherin" evidence="16">
    <location>
        <begin position="2848"/>
        <end position="2956"/>
    </location>
</feature>
<dbReference type="OrthoDB" id="6252479at2759"/>
<dbReference type="PROSITE" id="PS50268">
    <property type="entry name" value="CADHERIN_2"/>
    <property type="match status" value="35"/>
</dbReference>
<comment type="caution">
    <text evidence="17">The sequence shown here is derived from an EMBL/GenBank/DDBJ whole genome shotgun (WGS) entry which is preliminary data.</text>
</comment>
<feature type="domain" description="Cadherin" evidence="16">
    <location>
        <begin position="4013"/>
        <end position="4122"/>
    </location>
</feature>
<keyword evidence="3" id="KW-1003">Cell membrane</keyword>
<dbReference type="PANTHER" id="PTHR24028">
    <property type="entry name" value="CADHERIN-87A"/>
    <property type="match status" value="1"/>
</dbReference>
<evidence type="ECO:0000256" key="9">
    <source>
        <dbReference type="ARBA" id="ARBA00022989"/>
    </source>
</evidence>
<feature type="domain" description="Cadherin" evidence="16">
    <location>
        <begin position="3036"/>
        <end position="3142"/>
    </location>
</feature>
<feature type="domain" description="Cadherin" evidence="16">
    <location>
        <begin position="2067"/>
        <end position="2172"/>
    </location>
</feature>
<evidence type="ECO:0000256" key="5">
    <source>
        <dbReference type="ARBA" id="ARBA00022729"/>
    </source>
</evidence>
<evidence type="ECO:0000256" key="6">
    <source>
        <dbReference type="ARBA" id="ARBA00022737"/>
    </source>
</evidence>
<feature type="domain" description="Cadherin" evidence="16">
    <location>
        <begin position="2636"/>
        <end position="2731"/>
    </location>
</feature>
<dbReference type="FunFam" id="2.60.40.60:FF:000129">
    <property type="entry name" value="protocadherin alpha-C2 isoform X1"/>
    <property type="match status" value="3"/>
</dbReference>
<keyword evidence="11" id="KW-0325">Glycoprotein</keyword>
<feature type="domain" description="Cadherin" evidence="16">
    <location>
        <begin position="225"/>
        <end position="327"/>
    </location>
</feature>
<feature type="transmembrane region" description="Helical" evidence="15">
    <location>
        <begin position="2187"/>
        <end position="2210"/>
    </location>
</feature>
<dbReference type="PROSITE" id="PS00232">
    <property type="entry name" value="CADHERIN_1"/>
    <property type="match status" value="18"/>
</dbReference>
<dbReference type="InterPro" id="IPR032455">
    <property type="entry name" value="Cadherin_C"/>
</dbReference>
<dbReference type="Pfam" id="PF00028">
    <property type="entry name" value="Cadherin"/>
    <property type="match status" value="29"/>
</dbReference>
<feature type="region of interest" description="Disordered" evidence="14">
    <location>
        <begin position="4563"/>
        <end position="4585"/>
    </location>
</feature>
<feature type="domain" description="Cadherin" evidence="16">
    <location>
        <begin position="1954"/>
        <end position="2060"/>
    </location>
</feature>
<dbReference type="FunFam" id="2.60.40.60:FF:000248">
    <property type="entry name" value="Protocadherin 10"/>
    <property type="match status" value="1"/>
</dbReference>
<evidence type="ECO:0000256" key="14">
    <source>
        <dbReference type="SAM" id="MobiDB-lite"/>
    </source>
</evidence>
<feature type="domain" description="Cadherin" evidence="16">
    <location>
        <begin position="3252"/>
        <end position="3359"/>
    </location>
</feature>
<keyword evidence="19" id="KW-1185">Reference proteome</keyword>
<feature type="domain" description="Cadherin" evidence="16">
    <location>
        <begin position="433"/>
        <end position="542"/>
    </location>
</feature>